<dbReference type="PROSITE" id="PS00108">
    <property type="entry name" value="PROTEIN_KINASE_ST"/>
    <property type="match status" value="1"/>
</dbReference>
<dbReference type="InterPro" id="IPR008271">
    <property type="entry name" value="Ser/Thr_kinase_AS"/>
</dbReference>
<keyword evidence="7 23" id="KW-0732">Signal</keyword>
<dbReference type="CDD" id="cd01098">
    <property type="entry name" value="PAN_AP_plant"/>
    <property type="match status" value="1"/>
</dbReference>
<keyword evidence="15" id="KW-0675">Receptor</keyword>
<dbReference type="GO" id="GO:0030246">
    <property type="term" value="F:carbohydrate binding"/>
    <property type="evidence" value="ECO:0007669"/>
    <property type="project" value="UniProtKB-KW"/>
</dbReference>
<protein>
    <recommendedName>
        <fullName evidence="19">Receptor-like serine/threonine-protein kinase</fullName>
        <ecNumber evidence="19">2.7.11.1</ecNumber>
    </recommendedName>
</protein>
<keyword evidence="9 19" id="KW-0547">Nucleotide-binding</keyword>
<dbReference type="SUPFAM" id="SSF56112">
    <property type="entry name" value="Protein kinase-like (PK-like)"/>
    <property type="match status" value="1"/>
</dbReference>
<dbReference type="InterPro" id="IPR036426">
    <property type="entry name" value="Bulb-type_lectin_dom_sf"/>
</dbReference>
<keyword evidence="13 22" id="KW-0472">Membrane</keyword>
<evidence type="ECO:0000313" key="28">
    <source>
        <dbReference type="Proteomes" id="UP000515151"/>
    </source>
</evidence>
<evidence type="ECO:0000256" key="13">
    <source>
        <dbReference type="ARBA" id="ARBA00023136"/>
    </source>
</evidence>
<dbReference type="Pfam" id="PF01453">
    <property type="entry name" value="B_lectin"/>
    <property type="match status" value="1"/>
</dbReference>
<dbReference type="PROSITE" id="PS50948">
    <property type="entry name" value="PAN"/>
    <property type="match status" value="1"/>
</dbReference>
<comment type="catalytic activity">
    <reaction evidence="18 19">
        <text>L-seryl-[protein] + ATP = O-phospho-L-seryl-[protein] + ADP + H(+)</text>
        <dbReference type="Rhea" id="RHEA:17989"/>
        <dbReference type="Rhea" id="RHEA-COMP:9863"/>
        <dbReference type="Rhea" id="RHEA-COMP:11604"/>
        <dbReference type="ChEBI" id="CHEBI:15378"/>
        <dbReference type="ChEBI" id="CHEBI:29999"/>
        <dbReference type="ChEBI" id="CHEBI:30616"/>
        <dbReference type="ChEBI" id="CHEBI:83421"/>
        <dbReference type="ChEBI" id="CHEBI:456216"/>
        <dbReference type="EC" id="2.7.11.1"/>
    </reaction>
</comment>
<evidence type="ECO:0000256" key="19">
    <source>
        <dbReference type="PIRNR" id="PIRNR000641"/>
    </source>
</evidence>
<evidence type="ECO:0000256" key="14">
    <source>
        <dbReference type="ARBA" id="ARBA00023157"/>
    </source>
</evidence>
<comment type="catalytic activity">
    <reaction evidence="17 19">
        <text>L-threonyl-[protein] + ATP = O-phospho-L-threonyl-[protein] + ADP + H(+)</text>
        <dbReference type="Rhea" id="RHEA:46608"/>
        <dbReference type="Rhea" id="RHEA-COMP:11060"/>
        <dbReference type="Rhea" id="RHEA-COMP:11605"/>
        <dbReference type="ChEBI" id="CHEBI:15378"/>
        <dbReference type="ChEBI" id="CHEBI:30013"/>
        <dbReference type="ChEBI" id="CHEBI:30616"/>
        <dbReference type="ChEBI" id="CHEBI:61977"/>
        <dbReference type="ChEBI" id="CHEBI:456216"/>
        <dbReference type="EC" id="2.7.11.1"/>
    </reaction>
</comment>
<dbReference type="InterPro" id="IPR000858">
    <property type="entry name" value="S_locus_glycoprot_dom"/>
</dbReference>
<evidence type="ECO:0000313" key="29">
    <source>
        <dbReference type="RefSeq" id="XP_031391420.1"/>
    </source>
</evidence>
<evidence type="ECO:0000256" key="12">
    <source>
        <dbReference type="ARBA" id="ARBA00022989"/>
    </source>
</evidence>
<dbReference type="InterPro" id="IPR000742">
    <property type="entry name" value="EGF"/>
</dbReference>
<dbReference type="PIRSF" id="PIRSF000641">
    <property type="entry name" value="SRK"/>
    <property type="match status" value="1"/>
</dbReference>
<keyword evidence="5 19" id="KW-0808">Transferase</keyword>
<evidence type="ECO:0000259" key="26">
    <source>
        <dbReference type="PROSITE" id="PS50927"/>
    </source>
</evidence>
<dbReference type="RefSeq" id="XP_031391420.1">
    <property type="nucleotide sequence ID" value="XM_031535560.1"/>
</dbReference>
<evidence type="ECO:0000256" key="20">
    <source>
        <dbReference type="PROSITE-ProRule" id="PRU00076"/>
    </source>
</evidence>
<dbReference type="CDD" id="cd14066">
    <property type="entry name" value="STKc_IRAK"/>
    <property type="match status" value="1"/>
</dbReference>
<feature type="domain" description="Apple" evidence="27">
    <location>
        <begin position="372"/>
        <end position="457"/>
    </location>
</feature>
<accession>A0A6P8D4K0</accession>
<keyword evidence="14" id="KW-1015">Disulfide bond</keyword>
<dbReference type="InterPro" id="IPR003609">
    <property type="entry name" value="Pan_app"/>
</dbReference>
<dbReference type="InterPro" id="IPR000719">
    <property type="entry name" value="Prot_kinase_dom"/>
</dbReference>
<comment type="similarity">
    <text evidence="19">Belongs to the protein kinase superfamily. Ser/Thr protein kinase family.</text>
</comment>
<evidence type="ECO:0000256" key="17">
    <source>
        <dbReference type="ARBA" id="ARBA00047899"/>
    </source>
</evidence>
<dbReference type="Pfam" id="PF00954">
    <property type="entry name" value="S_locus_glycop"/>
    <property type="match status" value="1"/>
</dbReference>
<feature type="domain" description="Protein kinase" evidence="24">
    <location>
        <begin position="558"/>
        <end position="844"/>
    </location>
</feature>
<name>A0A6P8D4K0_PUNGR</name>
<dbReference type="FunFam" id="1.10.510.10:FF:000060">
    <property type="entry name" value="G-type lectin S-receptor-like serine/threonine-protein kinase"/>
    <property type="match status" value="1"/>
</dbReference>
<evidence type="ECO:0000256" key="1">
    <source>
        <dbReference type="ARBA" id="ARBA00004251"/>
    </source>
</evidence>
<evidence type="ECO:0000259" key="24">
    <source>
        <dbReference type="PROSITE" id="PS50011"/>
    </source>
</evidence>
<reference evidence="29" key="2">
    <citation type="submission" date="2025-08" db="UniProtKB">
        <authorList>
            <consortium name="RefSeq"/>
        </authorList>
    </citation>
    <scope>IDENTIFICATION</scope>
    <source>
        <tissue evidence="29">Leaf</tissue>
    </source>
</reference>
<evidence type="ECO:0000256" key="22">
    <source>
        <dbReference type="SAM" id="Phobius"/>
    </source>
</evidence>
<keyword evidence="4 20" id="KW-0245">EGF-like domain</keyword>
<dbReference type="PANTHER" id="PTHR27002:SF932">
    <property type="entry name" value="RECEPTOR-LIKE SERINE_THREONINE-PROTEIN KINASE"/>
    <property type="match status" value="1"/>
</dbReference>
<dbReference type="FunFam" id="3.30.200.20:FF:000330">
    <property type="entry name" value="G-type lectin S-receptor-like serine/threonine-protein kinase At4g03230"/>
    <property type="match status" value="1"/>
</dbReference>
<evidence type="ECO:0000256" key="21">
    <source>
        <dbReference type="SAM" id="MobiDB-lite"/>
    </source>
</evidence>
<evidence type="ECO:0000256" key="5">
    <source>
        <dbReference type="ARBA" id="ARBA00022679"/>
    </source>
</evidence>
<dbReference type="SMART" id="SM00220">
    <property type="entry name" value="S_TKc"/>
    <property type="match status" value="1"/>
</dbReference>
<dbReference type="GO" id="GO:0005886">
    <property type="term" value="C:plasma membrane"/>
    <property type="evidence" value="ECO:0007669"/>
    <property type="project" value="UniProtKB-SubCell"/>
</dbReference>
<dbReference type="Pfam" id="PF08276">
    <property type="entry name" value="PAN_2"/>
    <property type="match status" value="1"/>
</dbReference>
<evidence type="ECO:0000259" key="27">
    <source>
        <dbReference type="PROSITE" id="PS50948"/>
    </source>
</evidence>
<gene>
    <name evidence="29" type="primary">LOC116203693</name>
</gene>
<evidence type="ECO:0000256" key="4">
    <source>
        <dbReference type="ARBA" id="ARBA00022536"/>
    </source>
</evidence>
<keyword evidence="12 22" id="KW-1133">Transmembrane helix</keyword>
<dbReference type="PROSITE" id="PS50011">
    <property type="entry name" value="PROTEIN_KINASE_DOM"/>
    <property type="match status" value="1"/>
</dbReference>
<feature type="domain" description="Bulb-type lectin" evidence="26">
    <location>
        <begin position="49"/>
        <end position="174"/>
    </location>
</feature>
<feature type="domain" description="EGF-like" evidence="25">
    <location>
        <begin position="316"/>
        <end position="353"/>
    </location>
</feature>
<dbReference type="PANTHER" id="PTHR27002">
    <property type="entry name" value="RECEPTOR-LIKE SERINE/THREONINE-PROTEIN KINASE SD1-8"/>
    <property type="match status" value="1"/>
</dbReference>
<evidence type="ECO:0000256" key="3">
    <source>
        <dbReference type="ARBA" id="ARBA00022527"/>
    </source>
</evidence>
<feature type="region of interest" description="Disordered" evidence="21">
    <location>
        <begin position="1"/>
        <end position="23"/>
    </location>
</feature>
<dbReference type="AlphaFoldDB" id="A0A6P8D4K0"/>
<dbReference type="GeneID" id="116203693"/>
<dbReference type="InterPro" id="IPR001245">
    <property type="entry name" value="Ser-Thr/Tyr_kinase_cat_dom"/>
</dbReference>
<dbReference type="FunFam" id="2.90.10.10:FF:000005">
    <property type="entry name" value="G-type lectin S-receptor-like serine/threonine-protein kinase"/>
    <property type="match status" value="1"/>
</dbReference>
<dbReference type="PROSITE" id="PS50927">
    <property type="entry name" value="BULB_LECTIN"/>
    <property type="match status" value="1"/>
</dbReference>
<feature type="chain" id="PRO_5027997459" description="Receptor-like serine/threonine-protein kinase" evidence="23">
    <location>
        <begin position="49"/>
        <end position="877"/>
    </location>
</feature>
<dbReference type="Gene3D" id="1.10.510.10">
    <property type="entry name" value="Transferase(Phosphotransferase) domain 1"/>
    <property type="match status" value="1"/>
</dbReference>
<comment type="subcellular location">
    <subcellularLocation>
        <location evidence="1">Cell membrane</location>
        <topology evidence="1">Single-pass type I membrane protein</topology>
    </subcellularLocation>
</comment>
<organism evidence="28 29">
    <name type="scientific">Punica granatum</name>
    <name type="common">Pomegranate</name>
    <dbReference type="NCBI Taxonomy" id="22663"/>
    <lineage>
        <taxon>Eukaryota</taxon>
        <taxon>Viridiplantae</taxon>
        <taxon>Streptophyta</taxon>
        <taxon>Embryophyta</taxon>
        <taxon>Tracheophyta</taxon>
        <taxon>Spermatophyta</taxon>
        <taxon>Magnoliopsida</taxon>
        <taxon>eudicotyledons</taxon>
        <taxon>Gunneridae</taxon>
        <taxon>Pentapetalae</taxon>
        <taxon>rosids</taxon>
        <taxon>malvids</taxon>
        <taxon>Myrtales</taxon>
        <taxon>Lythraceae</taxon>
        <taxon>Punica</taxon>
    </lineage>
</organism>
<evidence type="ECO:0000256" key="8">
    <source>
        <dbReference type="ARBA" id="ARBA00022734"/>
    </source>
</evidence>
<evidence type="ECO:0000256" key="15">
    <source>
        <dbReference type="ARBA" id="ARBA00023170"/>
    </source>
</evidence>
<dbReference type="GO" id="GO:0048544">
    <property type="term" value="P:recognition of pollen"/>
    <property type="evidence" value="ECO:0007669"/>
    <property type="project" value="InterPro"/>
</dbReference>
<dbReference type="CDD" id="cd00028">
    <property type="entry name" value="B_lectin"/>
    <property type="match status" value="1"/>
</dbReference>
<evidence type="ECO:0000256" key="11">
    <source>
        <dbReference type="ARBA" id="ARBA00022840"/>
    </source>
</evidence>
<evidence type="ECO:0000256" key="16">
    <source>
        <dbReference type="ARBA" id="ARBA00023180"/>
    </source>
</evidence>
<feature type="signal peptide" evidence="23">
    <location>
        <begin position="1"/>
        <end position="48"/>
    </location>
</feature>
<dbReference type="InterPro" id="IPR011009">
    <property type="entry name" value="Kinase-like_dom_sf"/>
</dbReference>
<dbReference type="Proteomes" id="UP000515151">
    <property type="component" value="Chromosome 4"/>
</dbReference>
<keyword evidence="6 22" id="KW-0812">Transmembrane</keyword>
<dbReference type="SMART" id="SM00473">
    <property type="entry name" value="PAN_AP"/>
    <property type="match status" value="1"/>
</dbReference>
<evidence type="ECO:0000256" key="23">
    <source>
        <dbReference type="SAM" id="SignalP"/>
    </source>
</evidence>
<dbReference type="InterPro" id="IPR024171">
    <property type="entry name" value="SRK-like_kinase"/>
</dbReference>
<keyword evidence="8" id="KW-0430">Lectin</keyword>
<comment type="caution">
    <text evidence="20">Lacks conserved residue(s) required for the propagation of feature annotation.</text>
</comment>
<evidence type="ECO:0000256" key="7">
    <source>
        <dbReference type="ARBA" id="ARBA00022729"/>
    </source>
</evidence>
<evidence type="ECO:0000256" key="18">
    <source>
        <dbReference type="ARBA" id="ARBA00048679"/>
    </source>
</evidence>
<keyword evidence="28" id="KW-1185">Reference proteome</keyword>
<dbReference type="InterPro" id="IPR001480">
    <property type="entry name" value="Bulb-type_lectin_dom"/>
</dbReference>
<dbReference type="SMART" id="SM00108">
    <property type="entry name" value="B_lectin"/>
    <property type="match status" value="1"/>
</dbReference>
<dbReference type="OrthoDB" id="1910371at2759"/>
<keyword evidence="3 19" id="KW-0723">Serine/threonine-protein kinase</keyword>
<evidence type="ECO:0000256" key="10">
    <source>
        <dbReference type="ARBA" id="ARBA00022777"/>
    </source>
</evidence>
<dbReference type="EC" id="2.7.11.1" evidence="19"/>
<dbReference type="Gene3D" id="3.30.200.20">
    <property type="entry name" value="Phosphorylase Kinase, domain 1"/>
    <property type="match status" value="1"/>
</dbReference>
<dbReference type="Gene3D" id="2.90.10.10">
    <property type="entry name" value="Bulb-type lectin domain"/>
    <property type="match status" value="1"/>
</dbReference>
<dbReference type="Pfam" id="PF07714">
    <property type="entry name" value="PK_Tyr_Ser-Thr"/>
    <property type="match status" value="1"/>
</dbReference>
<dbReference type="GO" id="GO:0005524">
    <property type="term" value="F:ATP binding"/>
    <property type="evidence" value="ECO:0007669"/>
    <property type="project" value="UniProtKB-KW"/>
</dbReference>
<reference evidence="28" key="1">
    <citation type="journal article" date="2020" name="Plant Biotechnol. J.">
        <title>The pomegranate (Punica granatum L.) draft genome dissects genetic divergence between soft- and hard-seeded cultivars.</title>
        <authorList>
            <person name="Luo X."/>
            <person name="Li H."/>
            <person name="Wu Z."/>
            <person name="Yao W."/>
            <person name="Zhao P."/>
            <person name="Cao D."/>
            <person name="Yu H."/>
            <person name="Li K."/>
            <person name="Poudel K."/>
            <person name="Zhao D."/>
            <person name="Zhang F."/>
            <person name="Xia X."/>
            <person name="Chen L."/>
            <person name="Wang Q."/>
            <person name="Jing D."/>
            <person name="Cao S."/>
        </authorList>
    </citation>
    <scope>NUCLEOTIDE SEQUENCE [LARGE SCALE GENOMIC DNA]</scope>
    <source>
        <strain evidence="28">cv. Tunisia</strain>
    </source>
</reference>
<dbReference type="GO" id="GO:0004674">
    <property type="term" value="F:protein serine/threonine kinase activity"/>
    <property type="evidence" value="ECO:0007669"/>
    <property type="project" value="UniProtKB-KW"/>
</dbReference>
<keyword evidence="2" id="KW-1003">Cell membrane</keyword>
<keyword evidence="11 19" id="KW-0067">ATP-binding</keyword>
<sequence length="877" mass="97450">MTKMPKPLSHSGRAMGCSSSPHNPSSSSHLSFFLLLFMSLSLFCPCNGQNSLSQGQVLRDGETLVSSMGTFELGFFSPGNSTLRFVGIWYRDISVESVVWVANRENPLSDKNGVLTIGSNGSLVILDGSNSSVWSSSNSSSSSSQFTNSTAILMDTGNLILYPTEDTNDSSGSLWQSLQHPTDTYLPSMRVRVNSAMGENRAFTSWKSDSDPSRGNYSMGVDPRGTPQIVIWEGSIRRWRSGHWNGLIFLGVPNMTANYLYGFRLSSVESDGSTYFTYTPLNTSDLLRFRISWEGREEMLRWDATGNEWTILQSEPVNECEKYNWCGDFGICNIKKSPNICSCMDGFTPKYAEEWKKGNWTGGCVRKTELGCGKNTSSSLEEGGGDGFLEIEGVKLPDFADIGSAKNANDCEANCLNNCSCYAFSYLSTVGCFVWSGDLIDVQHFESGGRTLFVRVAGSELASRKISTILIIVLVVIGSFLFCVSLWLLWRFKEDVKACSILCCGSRKNELPLFDISNSITEPSSELSGQYDLEAKQVNGPDLPLFNFNAVATATNNFSEQNKLGQGGFGPVYKGKLPGGQEIAVKRLSRKSGQGLEEFKNELVLIAKLQHRNLVRLLGYCIKGEEKMLIYEYMPNRSLDKFLFTDQSKQNQLDWRKRFQIIEGVARGLLYLHRDSRLRIIHRDLKASNILLDEEMNPKISDFGMARIFGGNQDEANTTRVVGTYGYMSPEYAMEGLFSIKSDVYSFGVLLLEIVSGRRNIGFRSPEQSNLIGQAWQLWNEGKVMELVDPSIASSCLRDEVKRCIHVGMLCVQDSAAQRPTMSSVILLLESEAASLPLPRQPTFTSKRSDIDSDHYFDENDVNVSLNNASITRVVGR</sequence>
<proteinExistence type="inferred from homology"/>
<dbReference type="SUPFAM" id="SSF51110">
    <property type="entry name" value="alpha-D-mannose-specific plant lectins"/>
    <property type="match status" value="1"/>
</dbReference>
<keyword evidence="16" id="KW-0325">Glycoprotein</keyword>
<evidence type="ECO:0000256" key="6">
    <source>
        <dbReference type="ARBA" id="ARBA00022692"/>
    </source>
</evidence>
<feature type="transmembrane region" description="Helical" evidence="22">
    <location>
        <begin position="469"/>
        <end position="490"/>
    </location>
</feature>
<keyword evidence="10 19" id="KW-0418">Kinase</keyword>
<evidence type="ECO:0000256" key="9">
    <source>
        <dbReference type="ARBA" id="ARBA00022741"/>
    </source>
</evidence>
<evidence type="ECO:0000259" key="25">
    <source>
        <dbReference type="PROSITE" id="PS50026"/>
    </source>
</evidence>
<evidence type="ECO:0000256" key="2">
    <source>
        <dbReference type="ARBA" id="ARBA00022475"/>
    </source>
</evidence>
<dbReference type="PROSITE" id="PS50026">
    <property type="entry name" value="EGF_3"/>
    <property type="match status" value="1"/>
</dbReference>